<dbReference type="PANTHER" id="PTHR40446:SF2">
    <property type="entry name" value="N-ACETYLGLUCOSAMINE-1-PHOSPHODIESTER ALPHA-N-ACETYLGLUCOSAMINIDASE"/>
    <property type="match status" value="1"/>
</dbReference>
<dbReference type="Gene3D" id="2.60.120.430">
    <property type="entry name" value="Galactose-binding lectin"/>
    <property type="match status" value="1"/>
</dbReference>
<dbReference type="OrthoDB" id="9809781at2"/>
<dbReference type="PROSITE" id="PS51272">
    <property type="entry name" value="SLH"/>
    <property type="match status" value="3"/>
</dbReference>
<comment type="caution">
    <text evidence="4">The sequence shown here is derived from an EMBL/GenBank/DDBJ whole genome shotgun (WGS) entry which is preliminary data.</text>
</comment>
<evidence type="ECO:0000313" key="5">
    <source>
        <dbReference type="Proteomes" id="UP000315711"/>
    </source>
</evidence>
<dbReference type="EMBL" id="VLKZ01000001">
    <property type="protein sequence ID" value="TWI59926.1"/>
    <property type="molecule type" value="Genomic_DNA"/>
</dbReference>
<dbReference type="PANTHER" id="PTHR40446">
    <property type="entry name" value="N-ACETYLGLUCOSAMINE-1-PHOSPHODIESTER ALPHA-N-ACETYLGLUCOSAMINIDASE"/>
    <property type="match status" value="1"/>
</dbReference>
<evidence type="ECO:0000256" key="1">
    <source>
        <dbReference type="ARBA" id="ARBA00022729"/>
    </source>
</evidence>
<protein>
    <submittedName>
        <fullName evidence="4">S-layer family protein</fullName>
    </submittedName>
</protein>
<dbReference type="Proteomes" id="UP000315711">
    <property type="component" value="Unassembled WGS sequence"/>
</dbReference>
<dbReference type="Pfam" id="PF00395">
    <property type="entry name" value="SLH"/>
    <property type="match status" value="3"/>
</dbReference>
<proteinExistence type="predicted"/>
<sequence length="753" mass="81271">MNSIKRKLVACTMGIVLVATPLHVDAYSGFGTKQSSTKEELASGVSLIREHYINGITPRAVQVLDVVYRNPAVDLELYQLSPLGRVLPTSQHAIANTSEGHYVVGAVNASFYNLANGIPVNMLVKNNEIINYGILSNDDGPVNAPFAFGVNRNGALTIADYEPSMSFQHKGRSIPLTAVNSERRSGEAVLYTGGHLSTTTGASPYATEIVVTNTNKSAKKFSFSDRIVGTVSEIRRLGEGANATIPADGFVISANGGALAESLAGVAVGDEIVVEATINDTWKDAEFMMATGPTLLRNGQVSISMNETGSFATSRHPRSAVGISSDGTRLFLVTIDGRQSGYSQGATMRELAEYMRSIGAYQAINLDGGGSTTMVARLPSFEQATVVNRPSDNRERSVPNTLQVISTEGPKQVTEPKLTIDTLDQISAWQASSARAEASIAATNQYEPVRVGARALKLNYDYTKGESGISAAYVKAKTAISLKGRPVELGMWAFGDGAEHWLRGTIIDGAGQRHTINFTAENQFNWSGWRYVRADVPGNVTQPIKLEQVYIAQANTAKQGKGAVYFDQLEAIYQSSYQVERFKDVTPTYWARQSILELNNRNVISGFSDGTFRPGESITREQTAVMIARALNLFAGTHKPSFNDVASSSFYYDAIAAVDQAGIMSGKTARSFNPKDTLTRAEMAVILQRAYDIRSSSSQPFPDVDRSHWAFGAIDAMKARNIAAGQPSGGYGPSLPTTRAEFSVFLDRVSKMN</sequence>
<dbReference type="AlphaFoldDB" id="A0A562QUW7"/>
<feature type="domain" description="SLH" evidence="3">
    <location>
        <begin position="697"/>
        <end position="753"/>
    </location>
</feature>
<dbReference type="InterPro" id="IPR001119">
    <property type="entry name" value="SLH_dom"/>
</dbReference>
<feature type="domain" description="SLH" evidence="3">
    <location>
        <begin position="578"/>
        <end position="641"/>
    </location>
</feature>
<evidence type="ECO:0000259" key="3">
    <source>
        <dbReference type="PROSITE" id="PS51272"/>
    </source>
</evidence>
<name>A0A562QUW7_9BACI</name>
<feature type="signal peptide" evidence="2">
    <location>
        <begin position="1"/>
        <end position="26"/>
    </location>
</feature>
<organism evidence="4 5">
    <name type="scientific">Halalkalibacter nanhaiisediminis</name>
    <dbReference type="NCBI Taxonomy" id="688079"/>
    <lineage>
        <taxon>Bacteria</taxon>
        <taxon>Bacillati</taxon>
        <taxon>Bacillota</taxon>
        <taxon>Bacilli</taxon>
        <taxon>Bacillales</taxon>
        <taxon>Bacillaceae</taxon>
        <taxon>Halalkalibacter</taxon>
    </lineage>
</organism>
<feature type="chain" id="PRO_5021998470" evidence="2">
    <location>
        <begin position="27"/>
        <end position="753"/>
    </location>
</feature>
<evidence type="ECO:0000256" key="2">
    <source>
        <dbReference type="SAM" id="SignalP"/>
    </source>
</evidence>
<accession>A0A562QUW7</accession>
<keyword evidence="5" id="KW-1185">Reference proteome</keyword>
<reference evidence="4 5" key="1">
    <citation type="journal article" date="2015" name="Stand. Genomic Sci.">
        <title>Genomic Encyclopedia of Bacterial and Archaeal Type Strains, Phase III: the genomes of soil and plant-associated and newly described type strains.</title>
        <authorList>
            <person name="Whitman W.B."/>
            <person name="Woyke T."/>
            <person name="Klenk H.P."/>
            <person name="Zhou Y."/>
            <person name="Lilburn T.G."/>
            <person name="Beck B.J."/>
            <person name="De Vos P."/>
            <person name="Vandamme P."/>
            <person name="Eisen J.A."/>
            <person name="Garrity G."/>
            <person name="Hugenholtz P."/>
            <person name="Kyrpides N.C."/>
        </authorList>
    </citation>
    <scope>NUCLEOTIDE SEQUENCE [LARGE SCALE GENOMIC DNA]</scope>
    <source>
        <strain evidence="4 5">CGMCC 1.10116</strain>
    </source>
</reference>
<dbReference type="RefSeq" id="WP_144448746.1">
    <property type="nucleotide sequence ID" value="NZ_VLKZ01000001.1"/>
</dbReference>
<evidence type="ECO:0000313" key="4">
    <source>
        <dbReference type="EMBL" id="TWI59926.1"/>
    </source>
</evidence>
<dbReference type="InterPro" id="IPR018711">
    <property type="entry name" value="NAGPA"/>
</dbReference>
<gene>
    <name evidence="4" type="ORF">IQ10_00349</name>
</gene>
<dbReference type="Pfam" id="PF09992">
    <property type="entry name" value="NAGPA"/>
    <property type="match status" value="1"/>
</dbReference>
<keyword evidence="1 2" id="KW-0732">Signal</keyword>
<feature type="domain" description="SLH" evidence="3">
    <location>
        <begin position="642"/>
        <end position="696"/>
    </location>
</feature>